<dbReference type="HOGENOM" id="CLU_3107393_0_0_1"/>
<evidence type="ECO:0000313" key="3">
    <source>
        <dbReference type="EMBL" id="KIO00120.1"/>
    </source>
</evidence>
<keyword evidence="1" id="KW-1133">Transmembrane helix</keyword>
<evidence type="ECO:0000313" key="4">
    <source>
        <dbReference type="Proteomes" id="UP000054217"/>
    </source>
</evidence>
<evidence type="ECO:0000313" key="2">
    <source>
        <dbReference type="EMBL" id="KIN97882.1"/>
    </source>
</evidence>
<protein>
    <submittedName>
        <fullName evidence="3">Uncharacterized protein</fullName>
    </submittedName>
</protein>
<keyword evidence="4" id="KW-1185">Reference proteome</keyword>
<reference evidence="3" key="3">
    <citation type="submission" date="2015-02" db="EMBL/GenBank/DDBJ databases">
        <title>Evolutionary Origins and Diversification of the Mycorrhizal Mutualists.</title>
        <authorList>
            <consortium name="DOE Joint Genome Institute"/>
            <consortium name="Mycorrhizal Genomics Consortium"/>
            <person name="Kohler A."/>
            <person name="Kuo A."/>
            <person name="Nagy L.G."/>
            <person name="Floudas D."/>
            <person name="Copeland A."/>
            <person name="Barry K.W."/>
            <person name="Cichocki N."/>
            <person name="Veneault-Fourrey C."/>
            <person name="LaButti K."/>
            <person name="Lindquist E.A."/>
            <person name="Lipzen A."/>
            <person name="Lundell T."/>
            <person name="Morin E."/>
            <person name="Murat C."/>
            <person name="Riley R."/>
            <person name="Ohm R."/>
            <person name="Sun H."/>
            <person name="Tunlid A."/>
            <person name="Henrissat B."/>
            <person name="Grigoriev I.V."/>
            <person name="Hibbett D.S."/>
            <person name="Martin F."/>
        </authorList>
    </citation>
    <scope>NUCLEOTIDE SEQUENCE</scope>
    <source>
        <strain evidence="3 4">Marx 270</strain>
    </source>
</reference>
<name>A0A0C3NGE9_PISTI</name>
<keyword evidence="1" id="KW-0812">Transmembrane</keyword>
<reference evidence="3 4" key="1">
    <citation type="submission" date="2014-04" db="EMBL/GenBank/DDBJ databases">
        <authorList>
            <consortium name="DOE Joint Genome Institute"/>
            <person name="Kuo A."/>
            <person name="Kohler A."/>
            <person name="Costa M.D."/>
            <person name="Nagy L.G."/>
            <person name="Floudas D."/>
            <person name="Copeland A."/>
            <person name="Barry K.W."/>
            <person name="Cichocki N."/>
            <person name="Veneault-Fourrey C."/>
            <person name="LaButti K."/>
            <person name="Lindquist E.A."/>
            <person name="Lipzen A."/>
            <person name="Lundell T."/>
            <person name="Morin E."/>
            <person name="Murat C."/>
            <person name="Sun H."/>
            <person name="Tunlid A."/>
            <person name="Henrissat B."/>
            <person name="Grigoriev I.V."/>
            <person name="Hibbett D.S."/>
            <person name="Martin F."/>
            <person name="Nordberg H.P."/>
            <person name="Cantor M.N."/>
            <person name="Hua S.X."/>
        </authorList>
    </citation>
    <scope>NUCLEOTIDE SEQUENCE [LARGE SCALE GENOMIC DNA]</scope>
    <source>
        <strain evidence="3 4">Marx 270</strain>
    </source>
</reference>
<reference evidence="4" key="2">
    <citation type="submission" date="2015-01" db="EMBL/GenBank/DDBJ databases">
        <title>Evolutionary Origins and Diversification of the Mycorrhizal Mutualists.</title>
        <authorList>
            <consortium name="DOE Joint Genome Institute"/>
            <consortium name="Mycorrhizal Genomics Consortium"/>
            <person name="Kohler A."/>
            <person name="Kuo A."/>
            <person name="Nagy L.G."/>
            <person name="Floudas D."/>
            <person name="Copeland A."/>
            <person name="Barry K.W."/>
            <person name="Cichocki N."/>
            <person name="Veneault-Fourrey C."/>
            <person name="LaButti K."/>
            <person name="Lindquist E.A."/>
            <person name="Lipzen A."/>
            <person name="Lundell T."/>
            <person name="Morin E."/>
            <person name="Murat C."/>
            <person name="Riley R."/>
            <person name="Ohm R."/>
            <person name="Sun H."/>
            <person name="Tunlid A."/>
            <person name="Henrissat B."/>
            <person name="Grigoriev I.V."/>
            <person name="Hibbett D.S."/>
            <person name="Martin F."/>
        </authorList>
    </citation>
    <scope>NUCLEOTIDE SEQUENCE [LARGE SCALE GENOMIC DNA]</scope>
    <source>
        <strain evidence="4">Marx 270</strain>
    </source>
</reference>
<evidence type="ECO:0000256" key="1">
    <source>
        <dbReference type="SAM" id="Phobius"/>
    </source>
</evidence>
<dbReference type="Proteomes" id="UP000054217">
    <property type="component" value="Unassembled WGS sequence"/>
</dbReference>
<organism evidence="3 4">
    <name type="scientific">Pisolithus tinctorius Marx 270</name>
    <dbReference type="NCBI Taxonomy" id="870435"/>
    <lineage>
        <taxon>Eukaryota</taxon>
        <taxon>Fungi</taxon>
        <taxon>Dikarya</taxon>
        <taxon>Basidiomycota</taxon>
        <taxon>Agaricomycotina</taxon>
        <taxon>Agaricomycetes</taxon>
        <taxon>Agaricomycetidae</taxon>
        <taxon>Boletales</taxon>
        <taxon>Sclerodermatineae</taxon>
        <taxon>Pisolithaceae</taxon>
        <taxon>Pisolithus</taxon>
    </lineage>
</organism>
<dbReference type="EMBL" id="KN831998">
    <property type="protein sequence ID" value="KIO00120.1"/>
    <property type="molecule type" value="Genomic_DNA"/>
</dbReference>
<proteinExistence type="predicted"/>
<keyword evidence="1" id="KW-0472">Membrane</keyword>
<dbReference type="EMBL" id="KN832022">
    <property type="protein sequence ID" value="KIN97882.1"/>
    <property type="molecule type" value="Genomic_DNA"/>
</dbReference>
<accession>A0A0C3NGE9</accession>
<sequence length="51" mass="5925">MAMLDRSVKWWSMLLLSGMMVVGVIIECVFAHIMGRIYYQDILQAEVEPFC</sequence>
<feature type="transmembrane region" description="Helical" evidence="1">
    <location>
        <begin position="12"/>
        <end position="33"/>
    </location>
</feature>
<gene>
    <name evidence="3" type="ORF">M404DRAFT_1004047</name>
    <name evidence="2" type="ORF">M404DRAFT_1005738</name>
</gene>
<dbReference type="AlphaFoldDB" id="A0A0C3NGE9"/>